<dbReference type="InterPro" id="IPR009057">
    <property type="entry name" value="Homeodomain-like_sf"/>
</dbReference>
<dbReference type="InterPro" id="IPR018060">
    <property type="entry name" value="HTH_AraC"/>
</dbReference>
<feature type="domain" description="HTH araC/xylS-type" evidence="4">
    <location>
        <begin position="159"/>
        <end position="256"/>
    </location>
</feature>
<evidence type="ECO:0000256" key="2">
    <source>
        <dbReference type="ARBA" id="ARBA00023125"/>
    </source>
</evidence>
<dbReference type="Proteomes" id="UP001176021">
    <property type="component" value="Unassembled WGS sequence"/>
</dbReference>
<comment type="caution">
    <text evidence="5">The sequence shown here is derived from an EMBL/GenBank/DDBJ whole genome shotgun (WGS) entry which is preliminary data.</text>
</comment>
<keyword evidence="3" id="KW-0804">Transcription</keyword>
<organism evidence="5 6">
    <name type="scientific">Desulfosporosinus nitroreducens</name>
    <dbReference type="NCBI Taxonomy" id="2018668"/>
    <lineage>
        <taxon>Bacteria</taxon>
        <taxon>Bacillati</taxon>
        <taxon>Bacillota</taxon>
        <taxon>Clostridia</taxon>
        <taxon>Eubacteriales</taxon>
        <taxon>Desulfitobacteriaceae</taxon>
        <taxon>Desulfosporosinus</taxon>
    </lineage>
</organism>
<dbReference type="SUPFAM" id="SSF46689">
    <property type="entry name" value="Homeodomain-like"/>
    <property type="match status" value="2"/>
</dbReference>
<evidence type="ECO:0000256" key="1">
    <source>
        <dbReference type="ARBA" id="ARBA00023015"/>
    </source>
</evidence>
<dbReference type="PANTHER" id="PTHR46796:SF2">
    <property type="entry name" value="TRANSCRIPTIONAL REGULATORY PROTEIN"/>
    <property type="match status" value="1"/>
</dbReference>
<dbReference type="InterPro" id="IPR003313">
    <property type="entry name" value="AraC-bd"/>
</dbReference>
<dbReference type="PANTHER" id="PTHR46796">
    <property type="entry name" value="HTH-TYPE TRANSCRIPTIONAL ACTIVATOR RHAS-RELATED"/>
    <property type="match status" value="1"/>
</dbReference>
<dbReference type="EMBL" id="JAMJEV010000005">
    <property type="protein sequence ID" value="MDO0822596.1"/>
    <property type="molecule type" value="Genomic_DNA"/>
</dbReference>
<dbReference type="SMART" id="SM00342">
    <property type="entry name" value="HTH_ARAC"/>
    <property type="match status" value="1"/>
</dbReference>
<keyword evidence="2" id="KW-0238">DNA-binding</keyword>
<dbReference type="InterPro" id="IPR050204">
    <property type="entry name" value="AraC_XylS_family_regulators"/>
</dbReference>
<keyword evidence="1" id="KW-0805">Transcription regulation</keyword>
<dbReference type="Pfam" id="PF12833">
    <property type="entry name" value="HTH_18"/>
    <property type="match status" value="1"/>
</dbReference>
<accession>A0ABT8QMR6</accession>
<proteinExistence type="predicted"/>
<dbReference type="Pfam" id="PF02311">
    <property type="entry name" value="AraC_binding"/>
    <property type="match status" value="1"/>
</dbReference>
<dbReference type="PROSITE" id="PS01124">
    <property type="entry name" value="HTH_ARAC_FAMILY_2"/>
    <property type="match status" value="1"/>
</dbReference>
<evidence type="ECO:0000313" key="5">
    <source>
        <dbReference type="EMBL" id="MDO0822596.1"/>
    </source>
</evidence>
<evidence type="ECO:0000256" key="3">
    <source>
        <dbReference type="ARBA" id="ARBA00023163"/>
    </source>
</evidence>
<evidence type="ECO:0000313" key="6">
    <source>
        <dbReference type="Proteomes" id="UP001176021"/>
    </source>
</evidence>
<keyword evidence="6" id="KW-1185">Reference proteome</keyword>
<name>A0ABT8QMR6_9FIRM</name>
<reference evidence="5" key="1">
    <citation type="submission" date="2022-05" db="EMBL/GenBank/DDBJ databases">
        <title>Expanded diversity of anoxic marine methylotrophy in a Black Sea sulfate reducing microorganism.</title>
        <authorList>
            <person name="Fischer P.Q."/>
            <person name="Stams A.J.M."/>
            <person name="Villanueva L."/>
            <person name="Sousa D.Z."/>
        </authorList>
    </citation>
    <scope>NUCLEOTIDE SEQUENCE</scope>
    <source>
        <strain evidence="5">P130</strain>
    </source>
</reference>
<sequence>MEKFIYKKSADLTVLSASMTEFVYKRHSHAEYALGVTLRGIQQYHLGGSLCSSHQNGVMLFNPEQAHDGSAADKEGIDYVMIYIPTELFAEISGRREILRFNSPIVYDQKLELCILSLADSILKDRSEALSSELLVKLVTVLAWPHIQPAIVKPDDLIKRSIEMIRSNLGAVLRLEDICHELQMSKYQFIRLFKAWAGISPYQYFLNCKVEWAKRLIEGSADLYSVVLDCGFFDLAHLNRHFKGVYGTTAFEYSQYVKKSTL</sequence>
<dbReference type="InterPro" id="IPR037923">
    <property type="entry name" value="HTH-like"/>
</dbReference>
<gene>
    <name evidence="5" type="ORF">M8H41_06980</name>
</gene>
<protein>
    <submittedName>
        <fullName evidence="5">AraC family transcriptional regulator</fullName>
    </submittedName>
</protein>
<dbReference type="Gene3D" id="1.10.10.60">
    <property type="entry name" value="Homeodomain-like"/>
    <property type="match status" value="2"/>
</dbReference>
<evidence type="ECO:0000259" key="4">
    <source>
        <dbReference type="PROSITE" id="PS01124"/>
    </source>
</evidence>
<dbReference type="RefSeq" id="WP_301999108.1">
    <property type="nucleotide sequence ID" value="NZ_JAMJEV010000005.1"/>
</dbReference>
<dbReference type="SUPFAM" id="SSF51215">
    <property type="entry name" value="Regulatory protein AraC"/>
    <property type="match status" value="1"/>
</dbReference>